<sequence length="294" mass="31745">MHADEVPVSLPAARALIFAQFPRYRDLPVSPLAGGTDHAIFRVGQNIAARFPRRLEAADACRIRLEDEARALGELAACCPVPCSEPLGLGRPGDAYPMYWTLQTFLPGAVATPVGLAGSDGFADDIARLIAALRQADTKGWRFDGRGRGGRLTDHDAWISTCLENSRGLLDVARLSALWERLRLLPPGGPDVMSHRDLIPANLLTKDGRLAGVLDGGAFGPADPALDLVACWHLFDATRRARIRQSLGSDELEWQRGAAWAFAQAIGLVWYYEASNPGMAALGRSTLARLLDDG</sequence>
<dbReference type="Pfam" id="PF01636">
    <property type="entry name" value="APH"/>
    <property type="match status" value="1"/>
</dbReference>
<evidence type="ECO:0000313" key="2">
    <source>
        <dbReference type="EMBL" id="AQZ53541.1"/>
    </source>
</evidence>
<dbReference type="CDD" id="cd05155">
    <property type="entry name" value="APH_ChoK_like_1"/>
    <property type="match status" value="1"/>
</dbReference>
<name>A0A1U9Z779_9HYPH</name>
<keyword evidence="2" id="KW-0808">Transferase</keyword>
<gene>
    <name evidence="2" type="ORF">Mame_04247</name>
</gene>
<dbReference type="AlphaFoldDB" id="A0A1U9Z779"/>
<feature type="domain" description="Aminoglycoside phosphotransferase" evidence="1">
    <location>
        <begin position="29"/>
        <end position="259"/>
    </location>
</feature>
<dbReference type="Proteomes" id="UP000191135">
    <property type="component" value="Chromosome"/>
</dbReference>
<dbReference type="GO" id="GO:0016740">
    <property type="term" value="F:transferase activity"/>
    <property type="evidence" value="ECO:0007669"/>
    <property type="project" value="UniProtKB-KW"/>
</dbReference>
<reference evidence="2 3" key="1">
    <citation type="submission" date="2017-03" db="EMBL/GenBank/DDBJ databases">
        <title>Foreign affairs: Plasmid Transfer between Roseobacters and Rhizobia.</title>
        <authorList>
            <person name="Bartling P."/>
            <person name="Bunk B."/>
            <person name="Overmann J."/>
            <person name="Brinkmann H."/>
            <person name="Petersen J."/>
        </authorList>
    </citation>
    <scope>NUCLEOTIDE SEQUENCE [LARGE SCALE GENOMIC DNA]</scope>
    <source>
        <strain evidence="2 3">MACL11</strain>
    </source>
</reference>
<dbReference type="PANTHER" id="PTHR21310">
    <property type="entry name" value="AMINOGLYCOSIDE PHOSPHOTRANSFERASE-RELATED-RELATED"/>
    <property type="match status" value="1"/>
</dbReference>
<organism evidence="2 3">
    <name type="scientific">Martelella mediterranea DSM 17316</name>
    <dbReference type="NCBI Taxonomy" id="1122214"/>
    <lineage>
        <taxon>Bacteria</taxon>
        <taxon>Pseudomonadati</taxon>
        <taxon>Pseudomonadota</taxon>
        <taxon>Alphaproteobacteria</taxon>
        <taxon>Hyphomicrobiales</taxon>
        <taxon>Aurantimonadaceae</taxon>
        <taxon>Martelella</taxon>
    </lineage>
</organism>
<evidence type="ECO:0000259" key="1">
    <source>
        <dbReference type="Pfam" id="PF01636"/>
    </source>
</evidence>
<keyword evidence="3" id="KW-1185">Reference proteome</keyword>
<dbReference type="EMBL" id="CP020330">
    <property type="protein sequence ID" value="AQZ53541.1"/>
    <property type="molecule type" value="Genomic_DNA"/>
</dbReference>
<dbReference type="OrthoDB" id="3806873at2"/>
<dbReference type="eggNOG" id="COG3173">
    <property type="taxonomic scope" value="Bacteria"/>
</dbReference>
<dbReference type="KEGG" id="mmed:Mame_04247"/>
<dbReference type="RefSeq" id="WP_018064406.1">
    <property type="nucleotide sequence ID" value="NZ_AQWH01000007.1"/>
</dbReference>
<evidence type="ECO:0000313" key="3">
    <source>
        <dbReference type="Proteomes" id="UP000191135"/>
    </source>
</evidence>
<dbReference type="PANTHER" id="PTHR21310:SF42">
    <property type="entry name" value="BIFUNCTIONAL AAC_APH"/>
    <property type="match status" value="1"/>
</dbReference>
<dbReference type="InterPro" id="IPR002575">
    <property type="entry name" value="Aminoglycoside_PTrfase"/>
</dbReference>
<dbReference type="STRING" id="1122214.Mame_04247"/>
<dbReference type="InterPro" id="IPR011009">
    <property type="entry name" value="Kinase-like_dom_sf"/>
</dbReference>
<protein>
    <submittedName>
        <fullName evidence="2">Phosphotransferase enzyme family protein</fullName>
    </submittedName>
</protein>
<dbReference type="SUPFAM" id="SSF56112">
    <property type="entry name" value="Protein kinase-like (PK-like)"/>
    <property type="match status" value="1"/>
</dbReference>
<dbReference type="InterPro" id="IPR051678">
    <property type="entry name" value="AGP_Transferase"/>
</dbReference>
<proteinExistence type="predicted"/>
<accession>A0A1U9Z779</accession>
<dbReference type="Gene3D" id="3.90.1200.10">
    <property type="match status" value="1"/>
</dbReference>
<dbReference type="Gene3D" id="3.30.200.20">
    <property type="entry name" value="Phosphorylase Kinase, domain 1"/>
    <property type="match status" value="1"/>
</dbReference>